<dbReference type="Proteomes" id="UP001562159">
    <property type="component" value="Unassembled WGS sequence"/>
</dbReference>
<accession>A0ABV4AUQ0</accession>
<comment type="caution">
    <text evidence="1">The sequence shown here is derived from an EMBL/GenBank/DDBJ whole genome shotgun (WGS) entry which is preliminary data.</text>
</comment>
<dbReference type="EMBL" id="JBGBPY010000001">
    <property type="protein sequence ID" value="MEY2183186.1"/>
    <property type="molecule type" value="Genomic_DNA"/>
</dbReference>
<proteinExistence type="predicted"/>
<name>A0ABV4AUQ0_9GAMM</name>
<evidence type="ECO:0000313" key="2">
    <source>
        <dbReference type="Proteomes" id="UP001562159"/>
    </source>
</evidence>
<organism evidence="1 2">
    <name type="scientific">Rhodanobacter humi</name>
    <dbReference type="NCBI Taxonomy" id="1888173"/>
    <lineage>
        <taxon>Bacteria</taxon>
        <taxon>Pseudomonadati</taxon>
        <taxon>Pseudomonadota</taxon>
        <taxon>Gammaproteobacteria</taxon>
        <taxon>Lysobacterales</taxon>
        <taxon>Rhodanobacteraceae</taxon>
        <taxon>Rhodanobacter</taxon>
    </lineage>
</organism>
<evidence type="ECO:0000313" key="1">
    <source>
        <dbReference type="EMBL" id="MEY2183186.1"/>
    </source>
</evidence>
<sequence>MDTFLSKLTTKPRDVVPLLTAQLAAEAADVSSARQKYDELALAVADGRADAKEADKAHGALTAASQRHSRTAHTLEAARARAAEQVRAKARDEQDAALSHCVSLAEQRAKTADATQAAAKNLAEKIAAQREAEIALEIALPADFGTARRDGLYLEADELRVSVISEFDRLHMFGGPPPWREHRPFAVKFHESVDVMRRRRADILGLAE</sequence>
<protein>
    <submittedName>
        <fullName evidence="1">Uncharacterized protein</fullName>
    </submittedName>
</protein>
<keyword evidence="2" id="KW-1185">Reference proteome</keyword>
<reference evidence="1 2" key="1">
    <citation type="submission" date="2024-07" db="EMBL/GenBank/DDBJ databases">
        <title>Molecular mechanisms and environmental adaptations of flagellar loss and biofilm growth of Rhodanobacter under environmental stress.</title>
        <authorList>
            <person name="Chen M."/>
        </authorList>
    </citation>
    <scope>NUCLEOTIDE SEQUENCE [LARGE SCALE GENOMIC DNA]</scope>
    <source>
        <strain evidence="1 2">RS22</strain>
    </source>
</reference>
<gene>
    <name evidence="1" type="ORF">AB7878_12235</name>
</gene>